<gene>
    <name evidence="14" type="ORF">AAP_02572</name>
</gene>
<evidence type="ECO:0000256" key="3">
    <source>
        <dbReference type="ARBA" id="ARBA00004742"/>
    </source>
</evidence>
<dbReference type="Pfam" id="PF00121">
    <property type="entry name" value="TIM"/>
    <property type="match status" value="1"/>
</dbReference>
<dbReference type="InterPro" id="IPR035990">
    <property type="entry name" value="TIM_sf"/>
</dbReference>
<evidence type="ECO:0000313" key="15">
    <source>
        <dbReference type="Proteomes" id="UP000242877"/>
    </source>
</evidence>
<dbReference type="InterPro" id="IPR023210">
    <property type="entry name" value="NADP_OxRdtase_dom"/>
</dbReference>
<comment type="caution">
    <text evidence="14">The sequence shown here is derived from an EMBL/GenBank/DDBJ whole genome shotgun (WGS) entry which is preliminary data.</text>
</comment>
<dbReference type="EC" id="5.3.1.1" evidence="6"/>
<feature type="domain" description="NADP-dependent oxidoreductase" evidence="13">
    <location>
        <begin position="16"/>
        <end position="313"/>
    </location>
</feature>
<dbReference type="GO" id="GO:0005829">
    <property type="term" value="C:cytosol"/>
    <property type="evidence" value="ECO:0007669"/>
    <property type="project" value="TreeGrafter"/>
</dbReference>
<reference evidence="14 15" key="1">
    <citation type="journal article" date="2016" name="Genome Biol. Evol.">
        <title>Divergent and convergent evolution of fungal pathogenicity.</title>
        <authorList>
            <person name="Shang Y."/>
            <person name="Xiao G."/>
            <person name="Zheng P."/>
            <person name="Cen K."/>
            <person name="Zhan S."/>
            <person name="Wang C."/>
        </authorList>
    </citation>
    <scope>NUCLEOTIDE SEQUENCE [LARGE SCALE GENOMIC DNA]</scope>
    <source>
        <strain evidence="14 15">ARSEF 7405</strain>
    </source>
</reference>
<evidence type="ECO:0000256" key="5">
    <source>
        <dbReference type="ARBA" id="ARBA00011738"/>
    </source>
</evidence>
<evidence type="ECO:0000256" key="4">
    <source>
        <dbReference type="ARBA" id="ARBA00007422"/>
    </source>
</evidence>
<dbReference type="AlphaFoldDB" id="A0A167ZUG8"/>
<dbReference type="SUPFAM" id="SSF51351">
    <property type="entry name" value="Triosephosphate isomerase (TIM)"/>
    <property type="match status" value="1"/>
</dbReference>
<evidence type="ECO:0000256" key="7">
    <source>
        <dbReference type="ARBA" id="ARBA00019397"/>
    </source>
</evidence>
<evidence type="ECO:0000256" key="10">
    <source>
        <dbReference type="ARBA" id="ARBA00023152"/>
    </source>
</evidence>
<evidence type="ECO:0000256" key="8">
    <source>
        <dbReference type="ARBA" id="ARBA00022432"/>
    </source>
</evidence>
<dbReference type="HAMAP" id="MF_00147_B">
    <property type="entry name" value="TIM_B"/>
    <property type="match status" value="1"/>
</dbReference>
<evidence type="ECO:0000256" key="9">
    <source>
        <dbReference type="ARBA" id="ARBA00023002"/>
    </source>
</evidence>
<evidence type="ECO:0000256" key="12">
    <source>
        <dbReference type="ARBA" id="ARBA00031906"/>
    </source>
</evidence>
<dbReference type="EMBL" id="AZGZ01000009">
    <property type="protein sequence ID" value="KZZ93106.1"/>
    <property type="molecule type" value="Genomic_DNA"/>
</dbReference>
<keyword evidence="8" id="KW-0312">Gluconeogenesis</keyword>
<dbReference type="GO" id="GO:0006094">
    <property type="term" value="P:gluconeogenesis"/>
    <property type="evidence" value="ECO:0007669"/>
    <property type="project" value="UniProtKB-UniPathway"/>
</dbReference>
<keyword evidence="10" id="KW-0324">Glycolysis</keyword>
<dbReference type="GO" id="GO:0046166">
    <property type="term" value="P:glyceraldehyde-3-phosphate biosynthetic process"/>
    <property type="evidence" value="ECO:0007669"/>
    <property type="project" value="TreeGrafter"/>
</dbReference>
<dbReference type="SUPFAM" id="SSF51430">
    <property type="entry name" value="NAD(P)-linked oxidoreductase"/>
    <property type="match status" value="1"/>
</dbReference>
<dbReference type="GO" id="GO:0004807">
    <property type="term" value="F:triose-phosphate isomerase activity"/>
    <property type="evidence" value="ECO:0007669"/>
    <property type="project" value="UniProtKB-EC"/>
</dbReference>
<dbReference type="Pfam" id="PF00248">
    <property type="entry name" value="Aldo_ket_red"/>
    <property type="match status" value="1"/>
</dbReference>
<dbReference type="Gene3D" id="3.20.20.70">
    <property type="entry name" value="Aldolase class I"/>
    <property type="match status" value="1"/>
</dbReference>
<dbReference type="InterPro" id="IPR036812">
    <property type="entry name" value="NAD(P)_OxRdtase_dom_sf"/>
</dbReference>
<keyword evidence="9" id="KW-0560">Oxidoreductase</keyword>
<comment type="catalytic activity">
    <reaction evidence="1">
        <text>D-glyceraldehyde 3-phosphate = dihydroxyacetone phosphate</text>
        <dbReference type="Rhea" id="RHEA:18585"/>
        <dbReference type="ChEBI" id="CHEBI:57642"/>
        <dbReference type="ChEBI" id="CHEBI:59776"/>
        <dbReference type="EC" id="5.3.1.1"/>
    </reaction>
</comment>
<keyword evidence="15" id="KW-1185">Reference proteome</keyword>
<dbReference type="InterPro" id="IPR013785">
    <property type="entry name" value="Aldolase_TIM"/>
</dbReference>
<comment type="pathway">
    <text evidence="2">Carbohydrate degradation; glycolysis; D-glyceraldehyde 3-phosphate from glycerone phosphate: step 1/1.</text>
</comment>
<dbReference type="Proteomes" id="UP000242877">
    <property type="component" value="Unassembled WGS sequence"/>
</dbReference>
<dbReference type="InterPro" id="IPR022896">
    <property type="entry name" value="TrioseP_Isoase_bac/euk"/>
</dbReference>
<dbReference type="NCBIfam" id="TIGR00419">
    <property type="entry name" value="tim"/>
    <property type="match status" value="1"/>
</dbReference>
<evidence type="ECO:0000313" key="14">
    <source>
        <dbReference type="EMBL" id="KZZ93106.1"/>
    </source>
</evidence>
<dbReference type="Gene3D" id="3.20.20.100">
    <property type="entry name" value="NADP-dependent oxidoreductase domain"/>
    <property type="match status" value="1"/>
</dbReference>
<protein>
    <recommendedName>
        <fullName evidence="7">Triosephosphate isomerase</fullName>
        <ecNumber evidence="6">5.3.1.1</ecNumber>
    </recommendedName>
    <alternativeName>
        <fullName evidence="12">Triose-phosphate isomerase</fullName>
    </alternativeName>
</protein>
<evidence type="ECO:0000259" key="13">
    <source>
        <dbReference type="Pfam" id="PF00248"/>
    </source>
</evidence>
<dbReference type="PROSITE" id="PS00171">
    <property type="entry name" value="TIM_1"/>
    <property type="match status" value="1"/>
</dbReference>
<name>A0A167ZUG8_9EURO</name>
<dbReference type="PROSITE" id="PS51440">
    <property type="entry name" value="TIM_2"/>
    <property type="match status" value="1"/>
</dbReference>
<dbReference type="CDD" id="cd00311">
    <property type="entry name" value="TIM"/>
    <property type="match status" value="1"/>
</dbReference>
<organism evidence="14 15">
    <name type="scientific">Ascosphaera apis ARSEF 7405</name>
    <dbReference type="NCBI Taxonomy" id="392613"/>
    <lineage>
        <taxon>Eukaryota</taxon>
        <taxon>Fungi</taxon>
        <taxon>Dikarya</taxon>
        <taxon>Ascomycota</taxon>
        <taxon>Pezizomycotina</taxon>
        <taxon>Eurotiomycetes</taxon>
        <taxon>Eurotiomycetidae</taxon>
        <taxon>Onygenales</taxon>
        <taxon>Ascosphaeraceae</taxon>
        <taxon>Ascosphaera</taxon>
    </lineage>
</organism>
<comment type="pathway">
    <text evidence="3">Carbohydrate biosynthesis; gluconeogenesis.</text>
</comment>
<dbReference type="PANTHER" id="PTHR21139">
    <property type="entry name" value="TRIOSEPHOSPHATE ISOMERASE"/>
    <property type="match status" value="1"/>
</dbReference>
<evidence type="ECO:0000256" key="11">
    <source>
        <dbReference type="ARBA" id="ARBA00023235"/>
    </source>
</evidence>
<comment type="subunit">
    <text evidence="5">Homodimer.</text>
</comment>
<dbReference type="UniPathway" id="UPA00109">
    <property type="reaction ID" value="UER00189"/>
</dbReference>
<evidence type="ECO:0000256" key="6">
    <source>
        <dbReference type="ARBA" id="ARBA00011940"/>
    </source>
</evidence>
<comment type="similarity">
    <text evidence="4">Belongs to the triosephosphate isomerase family.</text>
</comment>
<dbReference type="InterPro" id="IPR000652">
    <property type="entry name" value="Triosephosphate_isomerase"/>
</dbReference>
<keyword evidence="11 14" id="KW-0413">Isomerase</keyword>
<sequence>MVKTLPFADIQVPTPGFGCMGLNHGFGYNYTLEEAEPVLLKAIELGCTFWDTAVIYHAGMNEKLIGDFFRKHDLRDKVFIASKCGFNTFNEDGTPGDGRLTNSASHIKRYIEGTTERLGSAPDLYYLHRIDPDTPLEESIPALDEIRKAGKTKYIGLSECSAATLRKANSIAKIDAVQAEYSPFETVHETNGLIDTARELGVAFVAFSPLGRGWLVDDCNINTPDDFPPNDFRRKVPKFQGENFHKNRAIRDEIRKLAARKGCKTTQIALAWVAEQGLIAIPGTTKPHRLEENWASRDIVLTAEEKKELRRIIEEAKPVGDRNGTSESIKSIISNLNAATLDSNTEVVVAPPAVYLGLARSVADSKIGISAQNVFDRANGAFTGETSVSMLKDLGVNWTLTGHSERRVILKETDEFIAAKTKFAIDNGVNVILCIGETLEERESGATMQVCERQLNAAAAVLSAADWAHVVIAYEPVWAIGTGKVATTTQAQEVHAEIRKWLAAKVSAEAADNTRIIYGGSVTDANCKDLAKEADIDGFLVGGASLKPAFVDIVNAKL</sequence>
<evidence type="ECO:0000256" key="2">
    <source>
        <dbReference type="ARBA" id="ARBA00004680"/>
    </source>
</evidence>
<accession>A0A167ZUG8</accession>
<dbReference type="InterPro" id="IPR020861">
    <property type="entry name" value="Triosephosphate_isomerase_AS"/>
</dbReference>
<dbReference type="PANTHER" id="PTHR21139:SF41">
    <property type="entry name" value="TRIOSEPHOSPHATE ISOMERASE"/>
    <property type="match status" value="1"/>
</dbReference>
<evidence type="ECO:0000256" key="1">
    <source>
        <dbReference type="ARBA" id="ARBA00000474"/>
    </source>
</evidence>
<dbReference type="VEuPathDB" id="FungiDB:AAP_02572"/>
<dbReference type="GO" id="GO:0016491">
    <property type="term" value="F:oxidoreductase activity"/>
    <property type="evidence" value="ECO:0007669"/>
    <property type="project" value="UniProtKB-KW"/>
</dbReference>
<dbReference type="GO" id="GO:0006096">
    <property type="term" value="P:glycolytic process"/>
    <property type="evidence" value="ECO:0007669"/>
    <property type="project" value="UniProtKB-UniPathway"/>
</dbReference>
<proteinExistence type="inferred from homology"/>
<dbReference type="GO" id="GO:0019563">
    <property type="term" value="P:glycerol catabolic process"/>
    <property type="evidence" value="ECO:0007669"/>
    <property type="project" value="TreeGrafter"/>
</dbReference>
<dbReference type="OrthoDB" id="6715177at2759"/>
<dbReference type="FunFam" id="3.20.20.70:FF:000025">
    <property type="entry name" value="Triosephosphate isomerase"/>
    <property type="match status" value="1"/>
</dbReference>
<dbReference type="UniPathway" id="UPA00138"/>